<reference evidence="11" key="1">
    <citation type="submission" date="2025-08" db="UniProtKB">
        <authorList>
            <consortium name="Ensembl"/>
        </authorList>
    </citation>
    <scope>IDENTIFICATION</scope>
</reference>
<feature type="compositionally biased region" description="Polar residues" evidence="8">
    <location>
        <begin position="250"/>
        <end position="274"/>
    </location>
</feature>
<dbReference type="CDD" id="cd01439">
    <property type="entry name" value="TCCD_inducible_PARP_like"/>
    <property type="match status" value="1"/>
</dbReference>
<evidence type="ECO:0000256" key="1">
    <source>
        <dbReference type="ARBA" id="ARBA00004123"/>
    </source>
</evidence>
<dbReference type="GO" id="GO:0070212">
    <property type="term" value="P:protein poly-ADP-ribosylation"/>
    <property type="evidence" value="ECO:0007669"/>
    <property type="project" value="TreeGrafter"/>
</dbReference>
<dbReference type="GO" id="GO:0005737">
    <property type="term" value="C:cytoplasm"/>
    <property type="evidence" value="ECO:0007669"/>
    <property type="project" value="TreeGrafter"/>
</dbReference>
<evidence type="ECO:0000256" key="6">
    <source>
        <dbReference type="ARBA" id="ARBA00024347"/>
    </source>
</evidence>
<evidence type="ECO:0000256" key="2">
    <source>
        <dbReference type="ARBA" id="ARBA00022676"/>
    </source>
</evidence>
<proteinExistence type="inferred from homology"/>
<protein>
    <recommendedName>
        <fullName evidence="7">Poly [ADP-ribose] polymerase</fullName>
        <shortName evidence="7">PARP</shortName>
        <ecNumber evidence="7">2.4.2.-</ecNumber>
    </recommendedName>
</protein>
<dbReference type="PROSITE" id="PS50330">
    <property type="entry name" value="UIM"/>
    <property type="match status" value="1"/>
</dbReference>
<evidence type="ECO:0000256" key="4">
    <source>
        <dbReference type="ARBA" id="ARBA00023027"/>
    </source>
</evidence>
<dbReference type="PANTHER" id="PTHR14453:SF94">
    <property type="entry name" value="PROTEIN MONO-ADP-RIBOSYLTRANSFERASE PARP10"/>
    <property type="match status" value="1"/>
</dbReference>
<dbReference type="EC" id="2.4.2.-" evidence="7"/>
<accession>A0A673ZZA4</accession>
<dbReference type="SMART" id="SM00360">
    <property type="entry name" value="RRM"/>
    <property type="match status" value="2"/>
</dbReference>
<evidence type="ECO:0000256" key="3">
    <source>
        <dbReference type="ARBA" id="ARBA00022679"/>
    </source>
</evidence>
<evidence type="ECO:0000313" key="12">
    <source>
        <dbReference type="Proteomes" id="UP000472277"/>
    </source>
</evidence>
<dbReference type="GeneTree" id="ENSGT00940000162035"/>
<dbReference type="SUPFAM" id="SSF56399">
    <property type="entry name" value="ADP-ribosylation"/>
    <property type="match status" value="1"/>
</dbReference>
<dbReference type="FunFam" id="3.90.228.10:FF:000008">
    <property type="entry name" value="Poly [ADP-ribose] polymerase"/>
    <property type="match status" value="1"/>
</dbReference>
<reference evidence="11" key="2">
    <citation type="submission" date="2025-09" db="UniProtKB">
        <authorList>
            <consortium name="Ensembl"/>
        </authorList>
    </citation>
    <scope>IDENTIFICATION</scope>
</reference>
<evidence type="ECO:0000256" key="8">
    <source>
        <dbReference type="SAM" id="MobiDB-lite"/>
    </source>
</evidence>
<dbReference type="InterPro" id="IPR012677">
    <property type="entry name" value="Nucleotide-bd_a/b_plait_sf"/>
</dbReference>
<dbReference type="SUPFAM" id="SSF54928">
    <property type="entry name" value="RNA-binding domain, RBD"/>
    <property type="match status" value="1"/>
</dbReference>
<dbReference type="Pfam" id="PF23085">
    <property type="entry name" value="RRM_PARP14_3"/>
    <property type="match status" value="2"/>
</dbReference>
<feature type="region of interest" description="Disordered" evidence="8">
    <location>
        <begin position="730"/>
        <end position="759"/>
    </location>
</feature>
<keyword evidence="12" id="KW-1185">Reference proteome</keyword>
<dbReference type="SMART" id="SM00726">
    <property type="entry name" value="UIM"/>
    <property type="match status" value="2"/>
</dbReference>
<dbReference type="InterPro" id="IPR035979">
    <property type="entry name" value="RBD_domain_sf"/>
</dbReference>
<dbReference type="InterPro" id="IPR012317">
    <property type="entry name" value="Poly(ADP-ribose)pol_cat_dom"/>
</dbReference>
<dbReference type="InterPro" id="IPR003903">
    <property type="entry name" value="UIM_dom"/>
</dbReference>
<dbReference type="Gene3D" id="3.90.228.10">
    <property type="match status" value="1"/>
</dbReference>
<keyword evidence="5" id="KW-0539">Nucleus</keyword>
<dbReference type="InterPro" id="IPR052056">
    <property type="entry name" value="Mono-ARTD/PARP"/>
</dbReference>
<feature type="region of interest" description="Disordered" evidence="8">
    <location>
        <begin position="250"/>
        <end position="305"/>
    </location>
</feature>
<name>A0A673ZZA4_SALTR</name>
<dbReference type="PROSITE" id="PS50918">
    <property type="entry name" value="WWE"/>
    <property type="match status" value="1"/>
</dbReference>
<dbReference type="InterPro" id="IPR037197">
    <property type="entry name" value="WWE_dom_sf"/>
</dbReference>
<sequence length="1246" mass="138332">MYVRMSVESLENRTVEVLGVPEEVEDELLYLYFENKRRSGGGSLVSVELEGSRAILVFEEAEVAARVLSKGPHVLHNAELTVRKPACKDPWRLLLRGVNPTTSQELVELYVENMMGMDIDDYTLYPSPGRDLVLVHFHQAFNKDFQKLFTKISKKPLDGVQIVLEQIDQTDSILVENLHPSITADMLSLYLESQRGGAGGVKEVTMMSEGVARVSFLDFDSVERVLKQSHKLEKTDLMVRPYFSFLQSDDTSSPLTVPLTSLNGTSDSNTTNTPRTDRGGQLQTGSLPAASTSDHSQSSHQVTSEPLVPLLSHPASQATAAQGGMEDLTSILEPMSSHISVPDPVKLALLQLSPLLQSLQLAHPACSVQIREDGVHMAGSDRLGLEQLKNAMLEFLGGVAQAHLTFDPEKAHFLAEQEVKDKLLQTLKDKGLPSTYTVSDCVVVVTSPSFSLVSQACSLLKTLLSDFSIPVDREYECMLYAQEWTGFLQSLGLCSAKVSERGQLDVLTLRGLEEEKQAKIVEFLSTPIETEAIISMEPGMLKYIQTHHHQLLADMDQVSIFPLDAHGVCGLRIHGKAGACQMADEVLRGVVSSIVTRTITVNEPGVARFLIQEGEGASILREMQAKFQVYINMEKVHWEPLENEDIFEAAWNMMSHQSFQRRSSDGSLQASTSVLIHTNQTSSDLSGPDMGLIEVAKRLFSAIDEMVDSGLSSLTRTTDIEEDLYTAGEPMALSTDQGPDRDNADVEEQATEPLVEGGGSDEVALAPLVAQDGRLSWATQLSSTLDEEAQMSLAIQYSMETTKRSLTEEEELQKVLELSKKMTKMTRHDGGAMATSSLPAAGSHLDQAVQVSLQEAIQSANTATIFVFAGYSCDLIRVDIALNKKVTLRKHEEKLAHRSLRSLSQYHRRCLDLIKRKHAVEVTIQGTTATISGFKDFVTGAMPDMKLLLRRISTTTSDADILRTVQWLWHDPASSGTKTAYAPEATVFMENAWKMRQKKIDILLNNLPHIINFEKMQEYNVASGKSVTISRKILSSEDLYSDIQDEDYSLLSNLPETSRVNEDSDEFQDVVKDFYDSIHEYHNRIKIIKVEKLMNRLLYNQYRLKKASINQSANDPEVERTLYHGTSETSVKEICVHGFNRSFCGKNATVYGQGVYFALNSALSVQDQYSPPNADGHKFVFVTKVLTGDFTQGSHSMKTAPLKESSEIPLRYDSVADKMDNPSLFVIFNDTQAYPEYLITCQKINC</sequence>
<dbReference type="Proteomes" id="UP000472277">
    <property type="component" value="Chromosome 36"/>
</dbReference>
<keyword evidence="3 7" id="KW-0808">Transferase</keyword>
<evidence type="ECO:0000256" key="5">
    <source>
        <dbReference type="ARBA" id="ARBA00023242"/>
    </source>
</evidence>
<dbReference type="GO" id="GO:0003714">
    <property type="term" value="F:transcription corepressor activity"/>
    <property type="evidence" value="ECO:0007669"/>
    <property type="project" value="TreeGrafter"/>
</dbReference>
<dbReference type="GO" id="GO:0005634">
    <property type="term" value="C:nucleus"/>
    <property type="evidence" value="ECO:0007669"/>
    <property type="project" value="UniProtKB-SubCell"/>
</dbReference>
<feature type="compositionally biased region" description="Polar residues" evidence="8">
    <location>
        <begin position="281"/>
        <end position="304"/>
    </location>
</feature>
<evidence type="ECO:0000313" key="11">
    <source>
        <dbReference type="Ensembl" id="ENSSTUP00000052032.1"/>
    </source>
</evidence>
<organism evidence="11 12">
    <name type="scientific">Salmo trutta</name>
    <name type="common">Brown trout</name>
    <dbReference type="NCBI Taxonomy" id="8032"/>
    <lineage>
        <taxon>Eukaryota</taxon>
        <taxon>Metazoa</taxon>
        <taxon>Chordata</taxon>
        <taxon>Craniata</taxon>
        <taxon>Vertebrata</taxon>
        <taxon>Euteleostomi</taxon>
        <taxon>Actinopterygii</taxon>
        <taxon>Neopterygii</taxon>
        <taxon>Teleostei</taxon>
        <taxon>Protacanthopterygii</taxon>
        <taxon>Salmoniformes</taxon>
        <taxon>Salmonidae</taxon>
        <taxon>Salmoninae</taxon>
        <taxon>Salmo</taxon>
    </lineage>
</organism>
<dbReference type="Gene3D" id="3.30.720.50">
    <property type="match status" value="1"/>
</dbReference>
<comment type="subcellular location">
    <subcellularLocation>
        <location evidence="1">Nucleus</location>
    </subcellularLocation>
</comment>
<dbReference type="InterPro" id="IPR004170">
    <property type="entry name" value="WWE_dom"/>
</dbReference>
<dbReference type="GO" id="GO:0003723">
    <property type="term" value="F:RNA binding"/>
    <property type="evidence" value="ECO:0007669"/>
    <property type="project" value="InterPro"/>
</dbReference>
<dbReference type="GO" id="GO:0010629">
    <property type="term" value="P:negative regulation of gene expression"/>
    <property type="evidence" value="ECO:0007669"/>
    <property type="project" value="TreeGrafter"/>
</dbReference>
<dbReference type="Gene3D" id="3.30.70.330">
    <property type="match status" value="2"/>
</dbReference>
<dbReference type="PROSITE" id="PS51059">
    <property type="entry name" value="PARP_CATALYTIC"/>
    <property type="match status" value="1"/>
</dbReference>
<comment type="similarity">
    <text evidence="6">Belongs to the ARTD/PARP family.</text>
</comment>
<keyword evidence="2 7" id="KW-0328">Glycosyltransferase</keyword>
<dbReference type="Ensembl" id="ENSSTUT00000054406.1">
    <property type="protein sequence ID" value="ENSSTUP00000052032.1"/>
    <property type="gene ID" value="ENSSTUG00000022008.1"/>
</dbReference>
<dbReference type="GO" id="GO:1990404">
    <property type="term" value="F:NAD+-protein mono-ADP-ribosyltransferase activity"/>
    <property type="evidence" value="ECO:0007669"/>
    <property type="project" value="TreeGrafter"/>
</dbReference>
<keyword evidence="4 7" id="KW-0520">NAD</keyword>
<dbReference type="AlphaFoldDB" id="A0A673ZZA4"/>
<feature type="domain" description="PARP catalytic" evidence="10">
    <location>
        <begin position="1042"/>
        <end position="1246"/>
    </location>
</feature>
<dbReference type="SUPFAM" id="SSF117839">
    <property type="entry name" value="WWE domain"/>
    <property type="match status" value="1"/>
</dbReference>
<gene>
    <name evidence="11" type="primary">LOC115175755</name>
</gene>
<dbReference type="GO" id="GO:0003950">
    <property type="term" value="F:NAD+ poly-ADP-ribosyltransferase activity"/>
    <property type="evidence" value="ECO:0007669"/>
    <property type="project" value="UniProtKB-UniRule"/>
</dbReference>
<dbReference type="InParanoid" id="A0A673ZZA4"/>
<feature type="domain" description="WWE" evidence="9">
    <location>
        <begin position="951"/>
        <end position="1031"/>
    </location>
</feature>
<dbReference type="InterPro" id="IPR034464">
    <property type="entry name" value="PAR10_RRM1_2"/>
</dbReference>
<dbReference type="PANTHER" id="PTHR14453">
    <property type="entry name" value="PARP/ZINC FINGER CCCH TYPE DOMAIN CONTAINING PROTEIN"/>
    <property type="match status" value="1"/>
</dbReference>
<dbReference type="OMA" id="CALRTET"/>
<dbReference type="Pfam" id="PF00644">
    <property type="entry name" value="PARP"/>
    <property type="match status" value="1"/>
</dbReference>
<dbReference type="Pfam" id="PF02825">
    <property type="entry name" value="WWE"/>
    <property type="match status" value="1"/>
</dbReference>
<evidence type="ECO:0000259" key="9">
    <source>
        <dbReference type="PROSITE" id="PS50918"/>
    </source>
</evidence>
<dbReference type="InterPro" id="IPR000504">
    <property type="entry name" value="RRM_dom"/>
</dbReference>
<evidence type="ECO:0000259" key="10">
    <source>
        <dbReference type="PROSITE" id="PS51059"/>
    </source>
</evidence>
<evidence type="ECO:0000256" key="7">
    <source>
        <dbReference type="RuleBase" id="RU362114"/>
    </source>
</evidence>
<dbReference type="CDD" id="cd12547">
    <property type="entry name" value="RRM1_2_PAR10"/>
    <property type="match status" value="1"/>
</dbReference>